<protein>
    <submittedName>
        <fullName evidence="1">Uncharacterized protein</fullName>
    </submittedName>
</protein>
<comment type="caution">
    <text evidence="1">The sequence shown here is derived from an EMBL/GenBank/DDBJ whole genome shotgun (WGS) entry which is preliminary data.</text>
</comment>
<dbReference type="Proteomes" id="UP000178107">
    <property type="component" value="Unassembled WGS sequence"/>
</dbReference>
<dbReference type="AlphaFoldDB" id="A0A1G2T023"/>
<dbReference type="EMBL" id="MHVH01000003">
    <property type="protein sequence ID" value="OHA90640.1"/>
    <property type="molecule type" value="Genomic_DNA"/>
</dbReference>
<evidence type="ECO:0000313" key="1">
    <source>
        <dbReference type="EMBL" id="OHA90640.1"/>
    </source>
</evidence>
<accession>A0A1G2T023</accession>
<evidence type="ECO:0000313" key="2">
    <source>
        <dbReference type="Proteomes" id="UP000178107"/>
    </source>
</evidence>
<organism evidence="1 2">
    <name type="scientific">Candidatus Zambryskibacteria bacterium RIFCSPHIGHO2_01_FULL_46_25</name>
    <dbReference type="NCBI Taxonomy" id="1802738"/>
    <lineage>
        <taxon>Bacteria</taxon>
        <taxon>Candidatus Zambryskiibacteriota</taxon>
    </lineage>
</organism>
<proteinExistence type="predicted"/>
<sequence>MYTLIIAMANINVGGLGRGRPVCFTEYNITKRPLAYIVWMKEGLKAEEERSRMVYFERSRKVGFVEGMGVWEMFTKIGLWSNLIVYGFA</sequence>
<name>A0A1G2T023_9BACT</name>
<reference evidence="1 2" key="1">
    <citation type="journal article" date="2016" name="Nat. Commun.">
        <title>Thousands of microbial genomes shed light on interconnected biogeochemical processes in an aquifer system.</title>
        <authorList>
            <person name="Anantharaman K."/>
            <person name="Brown C.T."/>
            <person name="Hug L.A."/>
            <person name="Sharon I."/>
            <person name="Castelle C.J."/>
            <person name="Probst A.J."/>
            <person name="Thomas B.C."/>
            <person name="Singh A."/>
            <person name="Wilkins M.J."/>
            <person name="Karaoz U."/>
            <person name="Brodie E.L."/>
            <person name="Williams K.H."/>
            <person name="Hubbard S.S."/>
            <person name="Banfield J.F."/>
        </authorList>
    </citation>
    <scope>NUCLEOTIDE SEQUENCE [LARGE SCALE GENOMIC DNA]</scope>
</reference>
<gene>
    <name evidence="1" type="ORF">A2838_02900</name>
</gene>